<dbReference type="Proteomes" id="UP000230423">
    <property type="component" value="Unassembled WGS sequence"/>
</dbReference>
<reference evidence="2 3" key="1">
    <citation type="submission" date="2015-09" db="EMBL/GenBank/DDBJ databases">
        <title>Draft genome of the parasitic nematode Teladorsagia circumcincta isolate WARC Sus (inbred).</title>
        <authorList>
            <person name="Mitreva M."/>
        </authorList>
    </citation>
    <scope>NUCLEOTIDE SEQUENCE [LARGE SCALE GENOMIC DNA]</scope>
    <source>
        <strain evidence="2 3">S</strain>
    </source>
</reference>
<dbReference type="AlphaFoldDB" id="A0A2G9UZ59"/>
<keyword evidence="1" id="KW-0812">Transmembrane</keyword>
<organism evidence="2 3">
    <name type="scientific">Teladorsagia circumcincta</name>
    <name type="common">Brown stomach worm</name>
    <name type="synonym">Ostertagia circumcincta</name>
    <dbReference type="NCBI Taxonomy" id="45464"/>
    <lineage>
        <taxon>Eukaryota</taxon>
        <taxon>Metazoa</taxon>
        <taxon>Ecdysozoa</taxon>
        <taxon>Nematoda</taxon>
        <taxon>Chromadorea</taxon>
        <taxon>Rhabditida</taxon>
        <taxon>Rhabditina</taxon>
        <taxon>Rhabditomorpha</taxon>
        <taxon>Strongyloidea</taxon>
        <taxon>Trichostrongylidae</taxon>
        <taxon>Teladorsagia</taxon>
    </lineage>
</organism>
<keyword evidence="3" id="KW-1185">Reference proteome</keyword>
<gene>
    <name evidence="2" type="ORF">TELCIR_02452</name>
</gene>
<dbReference type="OrthoDB" id="5772828at2759"/>
<proteinExistence type="predicted"/>
<feature type="transmembrane region" description="Helical" evidence="1">
    <location>
        <begin position="131"/>
        <end position="152"/>
    </location>
</feature>
<evidence type="ECO:0000313" key="3">
    <source>
        <dbReference type="Proteomes" id="UP000230423"/>
    </source>
</evidence>
<keyword evidence="1" id="KW-0472">Membrane</keyword>
<name>A0A2G9UZ59_TELCI</name>
<protein>
    <submittedName>
        <fullName evidence="2">Uncharacterized protein</fullName>
    </submittedName>
</protein>
<dbReference type="EMBL" id="KZ345136">
    <property type="protein sequence ID" value="PIO75493.1"/>
    <property type="molecule type" value="Genomic_DNA"/>
</dbReference>
<evidence type="ECO:0000313" key="2">
    <source>
        <dbReference type="EMBL" id="PIO75493.1"/>
    </source>
</evidence>
<sequence>MMGSIKFVSEIMETLKYTTYVHYKSTVLASAIEIKPPTQYFQFPKHIWGQFRALARMPVDYTAVDLDPNTPPPYMDPTNSIAKKKSMIMHKKSVEHTGKRCEHCGLYAQQPVVIWPAPRPHDHIRPDNTKFIGYVILIAVVIFLLFAACKYLP</sequence>
<accession>A0A2G9UZ59</accession>
<evidence type="ECO:0000256" key="1">
    <source>
        <dbReference type="SAM" id="Phobius"/>
    </source>
</evidence>
<keyword evidence="1" id="KW-1133">Transmembrane helix</keyword>